<dbReference type="eggNOG" id="COG0406">
    <property type="taxonomic scope" value="Bacteria"/>
</dbReference>
<dbReference type="Proteomes" id="UP000003299">
    <property type="component" value="Unassembled WGS sequence"/>
</dbReference>
<evidence type="ECO:0000313" key="1">
    <source>
        <dbReference type="EMBL" id="EGD10870.1"/>
    </source>
</evidence>
<organism evidence="1 2">
    <name type="scientific">Xanthomonas vesicatoria ATCC 35937</name>
    <dbReference type="NCBI Taxonomy" id="925775"/>
    <lineage>
        <taxon>Bacteria</taxon>
        <taxon>Pseudomonadati</taxon>
        <taxon>Pseudomonadota</taxon>
        <taxon>Gammaproteobacteria</taxon>
        <taxon>Lysobacterales</taxon>
        <taxon>Lysobacteraceae</taxon>
        <taxon>Xanthomonas</taxon>
    </lineage>
</organism>
<dbReference type="KEGG" id="xve:BJD12_06765"/>
<name>F0B9M6_9XANT</name>
<dbReference type="InterPro" id="IPR013078">
    <property type="entry name" value="His_Pase_superF_clade-1"/>
</dbReference>
<dbReference type="RefSeq" id="WP_005989418.1">
    <property type="nucleotide sequence ID" value="NZ_AEQV01000017.1"/>
</dbReference>
<dbReference type="PANTHER" id="PTHR48100:SF1">
    <property type="entry name" value="HISTIDINE PHOSPHATASE FAMILY PROTEIN-RELATED"/>
    <property type="match status" value="1"/>
</dbReference>
<sequence length="207" mass="22221">MSAQITLLRHGDTGQRSYRGQLDDPLTELGWQQLRAATAEGEWDVVVSSTLQRCKAFATELAGARGLVLQLDARLREYHFGRWQGVPVADIDRDEGEALGRFWSDPLRYPPPQAEPFEAFCARLAAALDAVVATYPARRVLVVTHGGAIRAMRCMVAGGGFGRMTELAVSHASLHPLAWPPADGVAAALPSLPSLPAASSQSVQHAG</sequence>
<dbReference type="GeneID" id="46981104"/>
<dbReference type="PANTHER" id="PTHR48100">
    <property type="entry name" value="BROAD-SPECIFICITY PHOSPHATASE YOR283W-RELATED"/>
    <property type="match status" value="1"/>
</dbReference>
<dbReference type="Gene3D" id="3.40.50.1240">
    <property type="entry name" value="Phosphoglycerate mutase-like"/>
    <property type="match status" value="1"/>
</dbReference>
<dbReference type="AlphaFoldDB" id="F0B9M6"/>
<proteinExistence type="predicted"/>
<dbReference type="SUPFAM" id="SSF53254">
    <property type="entry name" value="Phosphoglycerate mutase-like"/>
    <property type="match status" value="1"/>
</dbReference>
<evidence type="ECO:0000313" key="2">
    <source>
        <dbReference type="Proteomes" id="UP000003299"/>
    </source>
</evidence>
<reference evidence="1 2" key="1">
    <citation type="journal article" date="2011" name="BMC Genomics">
        <title>Comparative genomics reveals diversity among xanthomonads infecting tomato and pepper.</title>
        <authorList>
            <person name="Potnis N."/>
            <person name="Krasileva K."/>
            <person name="Chow V."/>
            <person name="Almeida N.F."/>
            <person name="Patil P.B."/>
            <person name="Ryan R.P."/>
            <person name="Sharlach M."/>
            <person name="Behlau F."/>
            <person name="Dow J.M."/>
            <person name="Momol M.T."/>
            <person name="White F.F."/>
            <person name="Preston J.F."/>
            <person name="Vinatzer B.A."/>
            <person name="Koebnik R."/>
            <person name="Setubal J.C."/>
            <person name="Norman D.J."/>
            <person name="Staskawicz B.J."/>
            <person name="Jones J.B."/>
        </authorList>
    </citation>
    <scope>NUCLEOTIDE SEQUENCE [LARGE SCALE GENOMIC DNA]</scope>
    <source>
        <strain evidence="1 2">ATCC 35937</strain>
    </source>
</reference>
<dbReference type="EMBL" id="AEQV01000017">
    <property type="protein sequence ID" value="EGD10870.1"/>
    <property type="molecule type" value="Genomic_DNA"/>
</dbReference>
<accession>F0B9M6</accession>
<dbReference type="GO" id="GO:0016791">
    <property type="term" value="F:phosphatase activity"/>
    <property type="evidence" value="ECO:0007669"/>
    <property type="project" value="TreeGrafter"/>
</dbReference>
<dbReference type="InterPro" id="IPR050275">
    <property type="entry name" value="PGM_Phosphatase"/>
</dbReference>
<dbReference type="GO" id="GO:0005737">
    <property type="term" value="C:cytoplasm"/>
    <property type="evidence" value="ECO:0007669"/>
    <property type="project" value="TreeGrafter"/>
</dbReference>
<comment type="caution">
    <text evidence="1">The sequence shown here is derived from an EMBL/GenBank/DDBJ whole genome shotgun (WGS) entry which is preliminary data.</text>
</comment>
<dbReference type="Pfam" id="PF00300">
    <property type="entry name" value="His_Phos_1"/>
    <property type="match status" value="1"/>
</dbReference>
<dbReference type="SMART" id="SM00855">
    <property type="entry name" value="PGAM"/>
    <property type="match status" value="1"/>
</dbReference>
<dbReference type="CDD" id="cd07067">
    <property type="entry name" value="HP_PGM_like"/>
    <property type="match status" value="1"/>
</dbReference>
<protein>
    <submittedName>
        <fullName evidence="1">Fructose-2,6-bisphosphatase</fullName>
    </submittedName>
</protein>
<dbReference type="InterPro" id="IPR029033">
    <property type="entry name" value="His_PPase_superfam"/>
</dbReference>
<gene>
    <name evidence="1" type="ORF">XVE_0780</name>
</gene>